<evidence type="ECO:0000313" key="2">
    <source>
        <dbReference type="EnsemblPlants" id="AET6Gv20285400.7"/>
    </source>
</evidence>
<proteinExistence type="predicted"/>
<sequence length="47" mass="4584">MGTGFNSTGFSPTTGSMDGTAAAAGLLPSIRLAASIAVLLLSYLALP</sequence>
<dbReference type="AlphaFoldDB" id="A0A453N9F5"/>
<evidence type="ECO:0000313" key="3">
    <source>
        <dbReference type="Proteomes" id="UP000015105"/>
    </source>
</evidence>
<keyword evidence="1" id="KW-0812">Transmembrane</keyword>
<reference evidence="3" key="1">
    <citation type="journal article" date="2014" name="Science">
        <title>Ancient hybridizations among the ancestral genomes of bread wheat.</title>
        <authorList>
            <consortium name="International Wheat Genome Sequencing Consortium,"/>
            <person name="Marcussen T."/>
            <person name="Sandve S.R."/>
            <person name="Heier L."/>
            <person name="Spannagl M."/>
            <person name="Pfeifer M."/>
            <person name="Jakobsen K.S."/>
            <person name="Wulff B.B."/>
            <person name="Steuernagel B."/>
            <person name="Mayer K.F."/>
            <person name="Olsen O.A."/>
        </authorList>
    </citation>
    <scope>NUCLEOTIDE SEQUENCE [LARGE SCALE GENOMIC DNA]</scope>
    <source>
        <strain evidence="3">cv. AL8/78</strain>
    </source>
</reference>
<protein>
    <submittedName>
        <fullName evidence="2">Uncharacterized protein</fullName>
    </submittedName>
</protein>
<evidence type="ECO:0000256" key="1">
    <source>
        <dbReference type="SAM" id="Phobius"/>
    </source>
</evidence>
<organism evidence="2 3">
    <name type="scientific">Aegilops tauschii subsp. strangulata</name>
    <name type="common">Goatgrass</name>
    <dbReference type="NCBI Taxonomy" id="200361"/>
    <lineage>
        <taxon>Eukaryota</taxon>
        <taxon>Viridiplantae</taxon>
        <taxon>Streptophyta</taxon>
        <taxon>Embryophyta</taxon>
        <taxon>Tracheophyta</taxon>
        <taxon>Spermatophyta</taxon>
        <taxon>Magnoliopsida</taxon>
        <taxon>Liliopsida</taxon>
        <taxon>Poales</taxon>
        <taxon>Poaceae</taxon>
        <taxon>BOP clade</taxon>
        <taxon>Pooideae</taxon>
        <taxon>Triticodae</taxon>
        <taxon>Triticeae</taxon>
        <taxon>Triticinae</taxon>
        <taxon>Aegilops</taxon>
    </lineage>
</organism>
<reference evidence="2" key="4">
    <citation type="submission" date="2019-03" db="UniProtKB">
        <authorList>
            <consortium name="EnsemblPlants"/>
        </authorList>
    </citation>
    <scope>IDENTIFICATION</scope>
</reference>
<dbReference type="Gramene" id="AET6Gv20285400.7">
    <property type="protein sequence ID" value="AET6Gv20285400.7"/>
    <property type="gene ID" value="AET6Gv20285400"/>
</dbReference>
<accession>A0A453N9F5</accession>
<keyword evidence="1" id="KW-0472">Membrane</keyword>
<keyword evidence="3" id="KW-1185">Reference proteome</keyword>
<feature type="transmembrane region" description="Helical" evidence="1">
    <location>
        <begin position="20"/>
        <end position="46"/>
    </location>
</feature>
<reference evidence="2" key="3">
    <citation type="journal article" date="2017" name="Nature">
        <title>Genome sequence of the progenitor of the wheat D genome Aegilops tauschii.</title>
        <authorList>
            <person name="Luo M.C."/>
            <person name="Gu Y.Q."/>
            <person name="Puiu D."/>
            <person name="Wang H."/>
            <person name="Twardziok S.O."/>
            <person name="Deal K.R."/>
            <person name="Huo N."/>
            <person name="Zhu T."/>
            <person name="Wang L."/>
            <person name="Wang Y."/>
            <person name="McGuire P.E."/>
            <person name="Liu S."/>
            <person name="Long H."/>
            <person name="Ramasamy R.K."/>
            <person name="Rodriguez J.C."/>
            <person name="Van S.L."/>
            <person name="Yuan L."/>
            <person name="Wang Z."/>
            <person name="Xia Z."/>
            <person name="Xiao L."/>
            <person name="Anderson O.D."/>
            <person name="Ouyang S."/>
            <person name="Liang Y."/>
            <person name="Zimin A.V."/>
            <person name="Pertea G."/>
            <person name="Qi P."/>
            <person name="Bennetzen J.L."/>
            <person name="Dai X."/>
            <person name="Dawson M.W."/>
            <person name="Muller H.G."/>
            <person name="Kugler K."/>
            <person name="Rivarola-Duarte L."/>
            <person name="Spannagl M."/>
            <person name="Mayer K.F.X."/>
            <person name="Lu F.H."/>
            <person name="Bevan M.W."/>
            <person name="Leroy P."/>
            <person name="Li P."/>
            <person name="You F.M."/>
            <person name="Sun Q."/>
            <person name="Liu Z."/>
            <person name="Lyons E."/>
            <person name="Wicker T."/>
            <person name="Salzberg S.L."/>
            <person name="Devos K.M."/>
            <person name="Dvorak J."/>
        </authorList>
    </citation>
    <scope>NUCLEOTIDE SEQUENCE [LARGE SCALE GENOMIC DNA]</scope>
    <source>
        <strain evidence="2">cv. AL8/78</strain>
    </source>
</reference>
<name>A0A453N9F5_AEGTS</name>
<dbReference type="EnsemblPlants" id="AET6Gv20285400.7">
    <property type="protein sequence ID" value="AET6Gv20285400.7"/>
    <property type="gene ID" value="AET6Gv20285400"/>
</dbReference>
<keyword evidence="1" id="KW-1133">Transmembrane helix</keyword>
<reference evidence="2" key="5">
    <citation type="journal article" date="2021" name="G3 (Bethesda)">
        <title>Aegilops tauschii genome assembly Aet v5.0 features greater sequence contiguity and improved annotation.</title>
        <authorList>
            <person name="Wang L."/>
            <person name="Zhu T."/>
            <person name="Rodriguez J.C."/>
            <person name="Deal K.R."/>
            <person name="Dubcovsky J."/>
            <person name="McGuire P.E."/>
            <person name="Lux T."/>
            <person name="Spannagl M."/>
            <person name="Mayer K.F.X."/>
            <person name="Baldrich P."/>
            <person name="Meyers B.C."/>
            <person name="Huo N."/>
            <person name="Gu Y.Q."/>
            <person name="Zhou H."/>
            <person name="Devos K.M."/>
            <person name="Bennetzen J.L."/>
            <person name="Unver T."/>
            <person name="Budak H."/>
            <person name="Gulick P.J."/>
            <person name="Galiba G."/>
            <person name="Kalapos B."/>
            <person name="Nelson D.R."/>
            <person name="Li P."/>
            <person name="You F.M."/>
            <person name="Luo M.C."/>
            <person name="Dvorak J."/>
        </authorList>
    </citation>
    <scope>NUCLEOTIDE SEQUENCE [LARGE SCALE GENOMIC DNA]</scope>
    <source>
        <strain evidence="2">cv. AL8/78</strain>
    </source>
</reference>
<reference evidence="3" key="2">
    <citation type="journal article" date="2017" name="Nat. Plants">
        <title>The Aegilops tauschii genome reveals multiple impacts of transposons.</title>
        <authorList>
            <person name="Zhao G."/>
            <person name="Zou C."/>
            <person name="Li K."/>
            <person name="Wang K."/>
            <person name="Li T."/>
            <person name="Gao L."/>
            <person name="Zhang X."/>
            <person name="Wang H."/>
            <person name="Yang Z."/>
            <person name="Liu X."/>
            <person name="Jiang W."/>
            <person name="Mao L."/>
            <person name="Kong X."/>
            <person name="Jiao Y."/>
            <person name="Jia J."/>
        </authorList>
    </citation>
    <scope>NUCLEOTIDE SEQUENCE [LARGE SCALE GENOMIC DNA]</scope>
    <source>
        <strain evidence="3">cv. AL8/78</strain>
    </source>
</reference>
<dbReference type="Proteomes" id="UP000015105">
    <property type="component" value="Chromosome 6D"/>
</dbReference>